<keyword evidence="3" id="KW-0804">Transcription</keyword>
<dbReference type="InterPro" id="IPR009057">
    <property type="entry name" value="Homeodomain-like_sf"/>
</dbReference>
<protein>
    <submittedName>
        <fullName evidence="4">Uncharacterized protein</fullName>
    </submittedName>
</protein>
<name>A0A6S6XW64_9PROT</name>
<dbReference type="KEGG" id="doe:DENOEST_1152"/>
<evidence type="ECO:0000313" key="4">
    <source>
        <dbReference type="EMBL" id="CAB1368317.1"/>
    </source>
</evidence>
<dbReference type="GO" id="GO:0000976">
    <property type="term" value="F:transcription cis-regulatory region binding"/>
    <property type="evidence" value="ECO:0007669"/>
    <property type="project" value="TreeGrafter"/>
</dbReference>
<evidence type="ECO:0000256" key="2">
    <source>
        <dbReference type="ARBA" id="ARBA00023125"/>
    </source>
</evidence>
<organism evidence="4 5">
    <name type="scientific">Denitratisoma oestradiolicum</name>
    <dbReference type="NCBI Taxonomy" id="311182"/>
    <lineage>
        <taxon>Bacteria</taxon>
        <taxon>Pseudomonadati</taxon>
        <taxon>Pseudomonadota</taxon>
        <taxon>Betaproteobacteria</taxon>
        <taxon>Nitrosomonadales</taxon>
        <taxon>Sterolibacteriaceae</taxon>
        <taxon>Denitratisoma</taxon>
    </lineage>
</organism>
<evidence type="ECO:0000313" key="5">
    <source>
        <dbReference type="Proteomes" id="UP000515733"/>
    </source>
</evidence>
<dbReference type="Proteomes" id="UP000515733">
    <property type="component" value="Chromosome"/>
</dbReference>
<keyword evidence="5" id="KW-1185">Reference proteome</keyword>
<dbReference type="RefSeq" id="WP_145772133.1">
    <property type="nucleotide sequence ID" value="NZ_LR778301.1"/>
</dbReference>
<dbReference type="InterPro" id="IPR050109">
    <property type="entry name" value="HTH-type_TetR-like_transc_reg"/>
</dbReference>
<accession>A0A6S6XW64</accession>
<dbReference type="PRINTS" id="PR00455">
    <property type="entry name" value="HTHTETR"/>
</dbReference>
<proteinExistence type="predicted"/>
<dbReference type="EMBL" id="LR778301">
    <property type="protein sequence ID" value="CAB1368317.1"/>
    <property type="molecule type" value="Genomic_DNA"/>
</dbReference>
<dbReference type="Pfam" id="PF00440">
    <property type="entry name" value="TetR_N"/>
    <property type="match status" value="1"/>
</dbReference>
<dbReference type="OrthoDB" id="6860332at2"/>
<dbReference type="PROSITE" id="PS50977">
    <property type="entry name" value="HTH_TETR_2"/>
    <property type="match status" value="1"/>
</dbReference>
<dbReference type="PANTHER" id="PTHR30055:SF234">
    <property type="entry name" value="HTH-TYPE TRANSCRIPTIONAL REGULATOR BETI"/>
    <property type="match status" value="1"/>
</dbReference>
<gene>
    <name evidence="4" type="ORF">DENOEST_1152</name>
</gene>
<reference evidence="4 5" key="1">
    <citation type="submission" date="2020-03" db="EMBL/GenBank/DDBJ databases">
        <authorList>
            <consortium name="Genoscope - CEA"/>
            <person name="William W."/>
        </authorList>
    </citation>
    <scope>NUCLEOTIDE SEQUENCE [LARGE SCALE GENOMIC DNA]</scope>
    <source>
        <strain evidence="5">DSM 16959</strain>
    </source>
</reference>
<evidence type="ECO:0000256" key="3">
    <source>
        <dbReference type="ARBA" id="ARBA00023163"/>
    </source>
</evidence>
<dbReference type="GO" id="GO:0003700">
    <property type="term" value="F:DNA-binding transcription factor activity"/>
    <property type="evidence" value="ECO:0007669"/>
    <property type="project" value="TreeGrafter"/>
</dbReference>
<dbReference type="InterPro" id="IPR001647">
    <property type="entry name" value="HTH_TetR"/>
</dbReference>
<dbReference type="SUPFAM" id="SSF46689">
    <property type="entry name" value="Homeodomain-like"/>
    <property type="match status" value="1"/>
</dbReference>
<sequence>MGNTFGTKRRVSTGPLKKRIAEERRTMYLEVITDAAERIFASKGMAGAHMQEIAAEADISLGTLYAAIDGKQSILSEILKVRLKGFLDCIQAARDLHDSTLGRHLSVVRAGTQYFLKNPNFLRMCCNDRSNWASSPSFSILKGELGPGGFASIPYQLFVCGISEGIYVNEDPGLLVRKMLALKQAELIYWLDHDMTTPDEVILERVESQFIRAFCIHPELVSQDR</sequence>
<dbReference type="AlphaFoldDB" id="A0A6S6XW64"/>
<dbReference type="Gene3D" id="1.10.357.10">
    <property type="entry name" value="Tetracycline Repressor, domain 2"/>
    <property type="match status" value="1"/>
</dbReference>
<evidence type="ECO:0000256" key="1">
    <source>
        <dbReference type="ARBA" id="ARBA00023015"/>
    </source>
</evidence>
<keyword evidence="1" id="KW-0805">Transcription regulation</keyword>
<dbReference type="PANTHER" id="PTHR30055">
    <property type="entry name" value="HTH-TYPE TRANSCRIPTIONAL REGULATOR RUTR"/>
    <property type="match status" value="1"/>
</dbReference>
<keyword evidence="2" id="KW-0238">DNA-binding</keyword>